<evidence type="ECO:0000313" key="2">
    <source>
        <dbReference type="EMBL" id="GAG18857.1"/>
    </source>
</evidence>
<dbReference type="GO" id="GO:0051536">
    <property type="term" value="F:iron-sulfur cluster binding"/>
    <property type="evidence" value="ECO:0007669"/>
    <property type="project" value="InterPro"/>
</dbReference>
<dbReference type="InterPro" id="IPR058240">
    <property type="entry name" value="rSAM_sf"/>
</dbReference>
<dbReference type="GO" id="GO:0003824">
    <property type="term" value="F:catalytic activity"/>
    <property type="evidence" value="ECO:0007669"/>
    <property type="project" value="InterPro"/>
</dbReference>
<gene>
    <name evidence="2" type="ORF">S01H1_49015</name>
</gene>
<accession>X0W6E2</accession>
<protein>
    <recommendedName>
        <fullName evidence="1">Radical SAM core domain-containing protein</fullName>
    </recommendedName>
</protein>
<feature type="domain" description="Radical SAM core" evidence="1">
    <location>
        <begin position="103"/>
        <end position="255"/>
    </location>
</feature>
<dbReference type="InterPro" id="IPR007197">
    <property type="entry name" value="rSAM"/>
</dbReference>
<comment type="caution">
    <text evidence="2">The sequence shown here is derived from an EMBL/GenBank/DDBJ whole genome shotgun (WGS) entry which is preliminary data.</text>
</comment>
<reference evidence="2" key="1">
    <citation type="journal article" date="2014" name="Front. Microbiol.">
        <title>High frequency of phylogenetically diverse reductive dehalogenase-homologous genes in deep subseafloor sedimentary metagenomes.</title>
        <authorList>
            <person name="Kawai M."/>
            <person name="Futagami T."/>
            <person name="Toyoda A."/>
            <person name="Takaki Y."/>
            <person name="Nishi S."/>
            <person name="Hori S."/>
            <person name="Arai W."/>
            <person name="Tsubouchi T."/>
            <person name="Morono Y."/>
            <person name="Uchiyama I."/>
            <person name="Ito T."/>
            <person name="Fujiyama A."/>
            <person name="Inagaki F."/>
            <person name="Takami H."/>
        </authorList>
    </citation>
    <scope>NUCLEOTIDE SEQUENCE</scope>
    <source>
        <strain evidence="2">Expedition CK06-06</strain>
    </source>
</reference>
<dbReference type="SUPFAM" id="SSF102114">
    <property type="entry name" value="Radical SAM enzymes"/>
    <property type="match status" value="1"/>
</dbReference>
<dbReference type="EMBL" id="BARS01031502">
    <property type="protein sequence ID" value="GAG18857.1"/>
    <property type="molecule type" value="Genomic_DNA"/>
</dbReference>
<dbReference type="Pfam" id="PF04055">
    <property type="entry name" value="Radical_SAM"/>
    <property type="match status" value="1"/>
</dbReference>
<sequence>VHDKDLRTGNSGLQLMVGTPLLRALVPFYYIDEANPVKLRGDYATGQAVIECAGKELFEVTILPDTETGNENVNIEFDTLIAAIPEEPYGMRSCCYHSAGVPCAFCVLGTKRIGMGPKDLVEAYERISVERGVEPQVLLTGGTSVDRDRGLAKYVPYVRELRSHFGEARIAIEAAPPQEVSCLDTLIDLGMDTFAPNVEFFSTEARDSLLPGKSAIALDEYKDALAYCNNAGVRTFSAVITGPEDKAETLKAVEFLAGIGV</sequence>
<feature type="non-terminal residue" evidence="2">
    <location>
        <position position="1"/>
    </location>
</feature>
<feature type="non-terminal residue" evidence="2">
    <location>
        <position position="261"/>
    </location>
</feature>
<evidence type="ECO:0000259" key="1">
    <source>
        <dbReference type="Pfam" id="PF04055"/>
    </source>
</evidence>
<name>X0W6E2_9ZZZZ</name>
<proteinExistence type="predicted"/>
<dbReference type="AlphaFoldDB" id="X0W6E2"/>
<organism evidence="2">
    <name type="scientific">marine sediment metagenome</name>
    <dbReference type="NCBI Taxonomy" id="412755"/>
    <lineage>
        <taxon>unclassified sequences</taxon>
        <taxon>metagenomes</taxon>
        <taxon>ecological metagenomes</taxon>
    </lineage>
</organism>